<dbReference type="Pfam" id="PF02308">
    <property type="entry name" value="MgtC"/>
    <property type="match status" value="1"/>
</dbReference>
<name>A0A9X3F3J1_9BACT</name>
<dbReference type="PRINTS" id="PR01837">
    <property type="entry name" value="MGTCSAPBPROT"/>
</dbReference>
<keyword evidence="4 7" id="KW-0812">Transmembrane</keyword>
<evidence type="ECO:0000256" key="3">
    <source>
        <dbReference type="ARBA" id="ARBA00022475"/>
    </source>
</evidence>
<evidence type="ECO:0000256" key="7">
    <source>
        <dbReference type="SAM" id="Phobius"/>
    </source>
</evidence>
<evidence type="ECO:0000256" key="1">
    <source>
        <dbReference type="ARBA" id="ARBA00004651"/>
    </source>
</evidence>
<feature type="transmembrane region" description="Helical" evidence="7">
    <location>
        <begin position="97"/>
        <end position="116"/>
    </location>
</feature>
<evidence type="ECO:0000256" key="4">
    <source>
        <dbReference type="ARBA" id="ARBA00022692"/>
    </source>
</evidence>
<feature type="transmembrane region" description="Helical" evidence="7">
    <location>
        <begin position="122"/>
        <end position="140"/>
    </location>
</feature>
<evidence type="ECO:0000313" key="10">
    <source>
        <dbReference type="Proteomes" id="UP001145087"/>
    </source>
</evidence>
<evidence type="ECO:0000313" key="9">
    <source>
        <dbReference type="EMBL" id="MCY1719901.1"/>
    </source>
</evidence>
<keyword evidence="3" id="KW-1003">Cell membrane</keyword>
<proteinExistence type="inferred from homology"/>
<dbReference type="Proteomes" id="UP001145087">
    <property type="component" value="Unassembled WGS sequence"/>
</dbReference>
<dbReference type="PANTHER" id="PTHR33778:SF1">
    <property type="entry name" value="MAGNESIUM TRANSPORTER YHID-RELATED"/>
    <property type="match status" value="1"/>
</dbReference>
<organism evidence="9 10">
    <name type="scientific">Draconibacterium aestuarii</name>
    <dbReference type="NCBI Taxonomy" id="2998507"/>
    <lineage>
        <taxon>Bacteria</taxon>
        <taxon>Pseudomonadati</taxon>
        <taxon>Bacteroidota</taxon>
        <taxon>Bacteroidia</taxon>
        <taxon>Marinilabiliales</taxon>
        <taxon>Prolixibacteraceae</taxon>
        <taxon>Draconibacterium</taxon>
    </lineage>
</organism>
<dbReference type="GO" id="GO:0005886">
    <property type="term" value="C:plasma membrane"/>
    <property type="evidence" value="ECO:0007669"/>
    <property type="project" value="UniProtKB-SubCell"/>
</dbReference>
<evidence type="ECO:0000259" key="8">
    <source>
        <dbReference type="Pfam" id="PF02308"/>
    </source>
</evidence>
<dbReference type="PANTHER" id="PTHR33778">
    <property type="entry name" value="PROTEIN MGTC"/>
    <property type="match status" value="1"/>
</dbReference>
<evidence type="ECO:0000256" key="6">
    <source>
        <dbReference type="ARBA" id="ARBA00023136"/>
    </source>
</evidence>
<feature type="transmembrane region" description="Helical" evidence="7">
    <location>
        <begin position="12"/>
        <end position="29"/>
    </location>
</feature>
<feature type="transmembrane region" description="Helical" evidence="7">
    <location>
        <begin position="41"/>
        <end position="59"/>
    </location>
</feature>
<keyword evidence="10" id="KW-1185">Reference proteome</keyword>
<sequence>MMDYIFDITPLEFKGCLISILCGFLIGFERQWNGKPAGIRTSILICLGAYTFVAIGNYYQPSVGSVRLVGQIVTGVGFMGGGVILTREGLVQGVTSAAIIWLLAGIGSLCGLQNYITALWLTGFAITVLLGITIFENVIAQLNRGVHRKQNNTSIKK</sequence>
<dbReference type="AlphaFoldDB" id="A0A9X3F3J1"/>
<dbReference type="EMBL" id="JAPOHD010000012">
    <property type="protein sequence ID" value="MCY1719901.1"/>
    <property type="molecule type" value="Genomic_DNA"/>
</dbReference>
<comment type="similarity">
    <text evidence="2">Belongs to the MgtC/SapB family.</text>
</comment>
<feature type="domain" description="MgtC/SapB/SrpB/YhiD N-terminal" evidence="8">
    <location>
        <begin position="17"/>
        <end position="136"/>
    </location>
</feature>
<protein>
    <submittedName>
        <fullName evidence="9">MgtC/SapB family protein</fullName>
    </submittedName>
</protein>
<evidence type="ECO:0000256" key="2">
    <source>
        <dbReference type="ARBA" id="ARBA00009298"/>
    </source>
</evidence>
<comment type="caution">
    <text evidence="9">The sequence shown here is derived from an EMBL/GenBank/DDBJ whole genome shotgun (WGS) entry which is preliminary data.</text>
</comment>
<accession>A0A9X3F3J1</accession>
<feature type="transmembrane region" description="Helical" evidence="7">
    <location>
        <begin position="65"/>
        <end position="85"/>
    </location>
</feature>
<dbReference type="InterPro" id="IPR003416">
    <property type="entry name" value="MgtC/SapB/SrpB/YhiD_fam"/>
</dbReference>
<reference evidence="9" key="1">
    <citation type="submission" date="2022-11" db="EMBL/GenBank/DDBJ databases">
        <title>Marilongibacter aestuarii gen. nov., sp. nov., isolated from tidal flat sediment.</title>
        <authorList>
            <person name="Jiayan W."/>
        </authorList>
    </citation>
    <scope>NUCLEOTIDE SEQUENCE</scope>
    <source>
        <strain evidence="9">Z1-6</strain>
    </source>
</reference>
<keyword evidence="6 7" id="KW-0472">Membrane</keyword>
<comment type="subcellular location">
    <subcellularLocation>
        <location evidence="1">Cell membrane</location>
        <topology evidence="1">Multi-pass membrane protein</topology>
    </subcellularLocation>
</comment>
<gene>
    <name evidence="9" type="ORF">OU798_06075</name>
</gene>
<dbReference type="RefSeq" id="WP_343332234.1">
    <property type="nucleotide sequence ID" value="NZ_JAPOHD010000012.1"/>
</dbReference>
<evidence type="ECO:0000256" key="5">
    <source>
        <dbReference type="ARBA" id="ARBA00022989"/>
    </source>
</evidence>
<dbReference type="InterPro" id="IPR049177">
    <property type="entry name" value="MgtC_SapB_SrpB_YhiD_N"/>
</dbReference>
<keyword evidence="5 7" id="KW-1133">Transmembrane helix</keyword>